<evidence type="ECO:0000256" key="1">
    <source>
        <dbReference type="SAM" id="SignalP"/>
    </source>
</evidence>
<keyword evidence="4" id="KW-1185">Reference proteome</keyword>
<dbReference type="Proteomes" id="UP000320513">
    <property type="component" value="Unassembled WGS sequence"/>
</dbReference>
<dbReference type="RefSeq" id="WP_144947739.1">
    <property type="nucleotide sequence ID" value="NZ_VMQV01000010.1"/>
</dbReference>
<dbReference type="Pfam" id="PF05305">
    <property type="entry name" value="DUF732"/>
    <property type="match status" value="1"/>
</dbReference>
<evidence type="ECO:0000313" key="4">
    <source>
        <dbReference type="Proteomes" id="UP000320513"/>
    </source>
</evidence>
<evidence type="ECO:0000259" key="2">
    <source>
        <dbReference type="Pfam" id="PF05305"/>
    </source>
</evidence>
<dbReference type="InterPro" id="IPR007969">
    <property type="entry name" value="DUF732"/>
</dbReference>
<accession>A0A557Y060</accession>
<dbReference type="AlphaFoldDB" id="A0A557Y060"/>
<keyword evidence="1" id="KW-0732">Signal</keyword>
<name>A0A557Y060_9MYCO</name>
<feature type="domain" description="DUF732" evidence="2">
    <location>
        <begin position="47"/>
        <end position="118"/>
    </location>
</feature>
<dbReference type="EMBL" id="VMQU01000006">
    <property type="protein sequence ID" value="TVS91929.1"/>
    <property type="molecule type" value="Genomic_DNA"/>
</dbReference>
<comment type="caution">
    <text evidence="3">The sequence shown here is derived from an EMBL/GenBank/DDBJ whole genome shotgun (WGS) entry which is preliminary data.</text>
</comment>
<gene>
    <name evidence="3" type="ORF">FPZ47_02445</name>
</gene>
<feature type="signal peptide" evidence="1">
    <location>
        <begin position="1"/>
        <end position="41"/>
    </location>
</feature>
<protein>
    <submittedName>
        <fullName evidence="3">DUF732 domain-containing protein</fullName>
    </submittedName>
</protein>
<feature type="chain" id="PRO_5022133780" evidence="1">
    <location>
        <begin position="42"/>
        <end position="128"/>
    </location>
</feature>
<sequence length="128" mass="13149">MLSVESLSGLETGDTMRARKLLVVAVTWTTALIGASGAAHADGNDGNDDAFIEALNDVGIEYPNADQAVASGKAVCSYIIAGRHTENETVQMVAEQNPKLSSIQAIQFVNLARGAYCPLPPMGGGGGG</sequence>
<evidence type="ECO:0000313" key="3">
    <source>
        <dbReference type="EMBL" id="TVS91929.1"/>
    </source>
</evidence>
<organism evidence="3 4">
    <name type="scientific">Mycobacterium helveticum</name>
    <dbReference type="NCBI Taxonomy" id="2592811"/>
    <lineage>
        <taxon>Bacteria</taxon>
        <taxon>Bacillati</taxon>
        <taxon>Actinomycetota</taxon>
        <taxon>Actinomycetes</taxon>
        <taxon>Mycobacteriales</taxon>
        <taxon>Mycobacteriaceae</taxon>
        <taxon>Mycobacterium</taxon>
    </lineage>
</organism>
<reference evidence="3 4" key="1">
    <citation type="submission" date="2019-07" db="EMBL/GenBank/DDBJ databases">
        <title>New Mycobacterium species.</title>
        <authorList>
            <person name="Tortoli E."/>
            <person name="Ghielmetti G."/>
            <person name="Friedel U."/>
            <person name="Trovato A."/>
        </authorList>
    </citation>
    <scope>NUCLEOTIDE SEQUENCE [LARGE SCALE GENOMIC DNA]</scope>
    <source>
        <strain evidence="3 4">16-83</strain>
    </source>
</reference>
<proteinExistence type="predicted"/>